<comment type="function">
    <text evidence="7">Catalyzes the decarboxylation of 3-oxo-tetronate 4-phosphate to dihydroxyacetone phosphate (DHAP) and CO(2).</text>
</comment>
<evidence type="ECO:0000256" key="8">
    <source>
        <dbReference type="ARBA" id="ARBA00044772"/>
    </source>
</evidence>
<evidence type="ECO:0000256" key="4">
    <source>
        <dbReference type="ARBA" id="ARBA00022833"/>
    </source>
</evidence>
<feature type="domain" description="Class II aldolase/adducin N-terminal" evidence="12">
    <location>
        <begin position="9"/>
        <end position="189"/>
    </location>
</feature>
<dbReference type="PANTHER" id="PTHR22789">
    <property type="entry name" value="FUCULOSE PHOSPHATE ALDOLASE"/>
    <property type="match status" value="1"/>
</dbReference>
<evidence type="ECO:0000256" key="6">
    <source>
        <dbReference type="ARBA" id="ARBA00023277"/>
    </source>
</evidence>
<organism evidence="13 14">
    <name type="scientific">Aliiruegeria haliotis</name>
    <dbReference type="NCBI Taxonomy" id="1280846"/>
    <lineage>
        <taxon>Bacteria</taxon>
        <taxon>Pseudomonadati</taxon>
        <taxon>Pseudomonadota</taxon>
        <taxon>Alphaproteobacteria</taxon>
        <taxon>Rhodobacterales</taxon>
        <taxon>Roseobacteraceae</taxon>
        <taxon>Aliiruegeria</taxon>
    </lineage>
</organism>
<dbReference type="FunFam" id="3.40.225.10:FF:000008">
    <property type="entry name" value="Sugar aldolase"/>
    <property type="match status" value="1"/>
</dbReference>
<keyword evidence="4" id="KW-0862">Zinc</keyword>
<keyword evidence="6" id="KW-0119">Carbohydrate metabolism</keyword>
<evidence type="ECO:0000256" key="7">
    <source>
        <dbReference type="ARBA" id="ARBA00044745"/>
    </source>
</evidence>
<evidence type="ECO:0000256" key="2">
    <source>
        <dbReference type="ARBA" id="ARBA00010037"/>
    </source>
</evidence>
<protein>
    <recommendedName>
        <fullName evidence="9">3-oxo-tetronate 4-phosphate decarboxylase</fullName>
        <ecNumber evidence="8">4.1.1.104</ecNumber>
    </recommendedName>
</protein>
<dbReference type="AlphaFoldDB" id="A0A2T0RFT8"/>
<evidence type="ECO:0000256" key="10">
    <source>
        <dbReference type="ARBA" id="ARBA00047520"/>
    </source>
</evidence>
<dbReference type="RefSeq" id="WP_106208006.1">
    <property type="nucleotide sequence ID" value="NZ_PVTD01000015.1"/>
</dbReference>
<dbReference type="Proteomes" id="UP000239480">
    <property type="component" value="Unassembled WGS sequence"/>
</dbReference>
<evidence type="ECO:0000259" key="12">
    <source>
        <dbReference type="SMART" id="SM01007"/>
    </source>
</evidence>
<evidence type="ECO:0000256" key="1">
    <source>
        <dbReference type="ARBA" id="ARBA00001947"/>
    </source>
</evidence>
<keyword evidence="5" id="KW-0456">Lyase</keyword>
<dbReference type="Gene3D" id="3.40.225.10">
    <property type="entry name" value="Class II aldolase/adducin N-terminal domain"/>
    <property type="match status" value="1"/>
</dbReference>
<evidence type="ECO:0000313" key="14">
    <source>
        <dbReference type="Proteomes" id="UP000239480"/>
    </source>
</evidence>
<name>A0A2T0RFT8_9RHOB</name>
<dbReference type="InterPro" id="IPR050197">
    <property type="entry name" value="Aldolase_class_II_sugar_metab"/>
</dbReference>
<evidence type="ECO:0000256" key="11">
    <source>
        <dbReference type="ARBA" id="ARBA00048603"/>
    </source>
</evidence>
<gene>
    <name evidence="13" type="ORF">CLV78_11523</name>
</gene>
<dbReference type="GO" id="GO:0019323">
    <property type="term" value="P:pentose catabolic process"/>
    <property type="evidence" value="ECO:0007669"/>
    <property type="project" value="InterPro"/>
</dbReference>
<evidence type="ECO:0000256" key="9">
    <source>
        <dbReference type="ARBA" id="ARBA00044803"/>
    </source>
</evidence>
<evidence type="ECO:0000256" key="5">
    <source>
        <dbReference type="ARBA" id="ARBA00023239"/>
    </source>
</evidence>
<dbReference type="InterPro" id="IPR001303">
    <property type="entry name" value="Aldolase_II/adducin_N"/>
</dbReference>
<reference evidence="13 14" key="1">
    <citation type="submission" date="2018-03" db="EMBL/GenBank/DDBJ databases">
        <title>Genomic Encyclopedia of Archaeal and Bacterial Type Strains, Phase II (KMG-II): from individual species to whole genera.</title>
        <authorList>
            <person name="Goeker M."/>
        </authorList>
    </citation>
    <scope>NUCLEOTIDE SEQUENCE [LARGE SCALE GENOMIC DNA]</scope>
    <source>
        <strain evidence="13 14">DSM 29328</strain>
    </source>
</reference>
<dbReference type="OrthoDB" id="5500703at2"/>
<comment type="cofactor">
    <cofactor evidence="1">
        <name>Zn(2+)</name>
        <dbReference type="ChEBI" id="CHEBI:29105"/>
    </cofactor>
</comment>
<comment type="catalytic activity">
    <reaction evidence="10">
        <text>3-dehydro-4-O-phospho-D-erythronate + H(+) = dihydroxyacetone phosphate + CO2</text>
        <dbReference type="Rhea" id="RHEA:52416"/>
        <dbReference type="ChEBI" id="CHEBI:15378"/>
        <dbReference type="ChEBI" id="CHEBI:16526"/>
        <dbReference type="ChEBI" id="CHEBI:57642"/>
        <dbReference type="ChEBI" id="CHEBI:136593"/>
        <dbReference type="EC" id="4.1.1.104"/>
    </reaction>
</comment>
<dbReference type="GO" id="GO:0016832">
    <property type="term" value="F:aldehyde-lyase activity"/>
    <property type="evidence" value="ECO:0007669"/>
    <property type="project" value="InterPro"/>
</dbReference>
<dbReference type="GO" id="GO:0005829">
    <property type="term" value="C:cytosol"/>
    <property type="evidence" value="ECO:0007669"/>
    <property type="project" value="TreeGrafter"/>
</dbReference>
<dbReference type="GO" id="GO:0046872">
    <property type="term" value="F:metal ion binding"/>
    <property type="evidence" value="ECO:0007669"/>
    <property type="project" value="UniProtKB-KW"/>
</dbReference>
<evidence type="ECO:0000313" key="13">
    <source>
        <dbReference type="EMBL" id="PRY20074.1"/>
    </source>
</evidence>
<keyword evidence="3" id="KW-0479">Metal-binding</keyword>
<comment type="caution">
    <text evidence="13">The sequence shown here is derived from an EMBL/GenBank/DDBJ whole genome shotgun (WGS) entry which is preliminary data.</text>
</comment>
<dbReference type="SUPFAM" id="SSF53639">
    <property type="entry name" value="AraD/HMP-PK domain-like"/>
    <property type="match status" value="1"/>
</dbReference>
<dbReference type="InterPro" id="IPR036409">
    <property type="entry name" value="Aldolase_II/adducin_N_sf"/>
</dbReference>
<accession>A0A2T0RFT8</accession>
<dbReference type="EMBL" id="PVTD01000015">
    <property type="protein sequence ID" value="PRY20074.1"/>
    <property type="molecule type" value="Genomic_DNA"/>
</dbReference>
<dbReference type="InterPro" id="IPR050013">
    <property type="entry name" value="OtnC"/>
</dbReference>
<evidence type="ECO:0000256" key="3">
    <source>
        <dbReference type="ARBA" id="ARBA00022723"/>
    </source>
</evidence>
<comment type="similarity">
    <text evidence="2">Belongs to the aldolase class II family. AraD/FucA subfamily.</text>
</comment>
<dbReference type="PANTHER" id="PTHR22789:SF0">
    <property type="entry name" value="3-OXO-TETRONATE 4-PHOSPHATE DECARBOXYLASE-RELATED"/>
    <property type="match status" value="1"/>
</dbReference>
<proteinExistence type="inferred from homology"/>
<dbReference type="NCBIfam" id="NF043034">
    <property type="entry name" value="OxoTetrPhDc"/>
    <property type="match status" value="1"/>
</dbReference>
<keyword evidence="14" id="KW-1185">Reference proteome</keyword>
<dbReference type="NCBIfam" id="NF006000">
    <property type="entry name" value="PRK08130.1"/>
    <property type="match status" value="1"/>
</dbReference>
<dbReference type="SMART" id="SM01007">
    <property type="entry name" value="Aldolase_II"/>
    <property type="match status" value="1"/>
</dbReference>
<comment type="catalytic activity">
    <reaction evidence="11">
        <text>3-dehydro-4-O-phospho-L-erythronate + H(+) = dihydroxyacetone phosphate + CO2</text>
        <dbReference type="Rhea" id="RHEA:52404"/>
        <dbReference type="ChEBI" id="CHEBI:15378"/>
        <dbReference type="ChEBI" id="CHEBI:16526"/>
        <dbReference type="ChEBI" id="CHEBI:57642"/>
        <dbReference type="ChEBI" id="CHEBI:136592"/>
        <dbReference type="EC" id="4.1.1.104"/>
    </reaction>
</comment>
<dbReference type="EC" id="4.1.1.104" evidence="8"/>
<dbReference type="Pfam" id="PF00596">
    <property type="entry name" value="Aldolase_II"/>
    <property type="match status" value="1"/>
</dbReference>
<sequence length="217" mass="23428">MSAEARLREQVCLFAKSLYDRGLTPGASGNISARMEDGRLLVTPTGSCFGRLDPARLSVLDQNQRHVDGDKPTKEVALHAAFYETRPAQTGAVVHLHSTHSVALSMLPETDPDNMLPPLTAYGIMKLGKVKLLPYFMPGDPAMGDAIRGLAGKRSAVVLAHHGPVVAGKDIEAACYAMEELEETAKLAILTRGLHPNMLSEAEIGGLVRTFNVEWED</sequence>